<reference evidence="3 4" key="1">
    <citation type="journal article" date="2019" name="Int. J. Syst. Evol. Microbiol.">
        <title>The Global Catalogue of Microorganisms (GCM) 10K type strain sequencing project: providing services to taxonomists for standard genome sequencing and annotation.</title>
        <authorList>
            <consortium name="The Broad Institute Genomics Platform"/>
            <consortium name="The Broad Institute Genome Sequencing Center for Infectious Disease"/>
            <person name="Wu L."/>
            <person name="Ma J."/>
        </authorList>
    </citation>
    <scope>NUCLEOTIDE SEQUENCE [LARGE SCALE GENOMIC DNA]</scope>
    <source>
        <strain evidence="3 4">JCM 14718</strain>
    </source>
</reference>
<dbReference type="Pfam" id="PF18407">
    <property type="entry name" value="GNAT_like"/>
    <property type="match status" value="1"/>
</dbReference>
<feature type="compositionally biased region" description="Low complexity" evidence="1">
    <location>
        <begin position="319"/>
        <end position="329"/>
    </location>
</feature>
<evidence type="ECO:0000313" key="4">
    <source>
        <dbReference type="Proteomes" id="UP001500618"/>
    </source>
</evidence>
<dbReference type="PROSITE" id="PS50801">
    <property type="entry name" value="STAS"/>
    <property type="match status" value="1"/>
</dbReference>
<dbReference type="PANTHER" id="PTHR19288:SF95">
    <property type="entry name" value="D-GLYCEROL 3-PHOSPHATE PHOSPHATASE"/>
    <property type="match status" value="1"/>
</dbReference>
<dbReference type="InterPro" id="IPR023214">
    <property type="entry name" value="HAD_sf"/>
</dbReference>
<dbReference type="InterPro" id="IPR002645">
    <property type="entry name" value="STAS_dom"/>
</dbReference>
<evidence type="ECO:0000259" key="2">
    <source>
        <dbReference type="PROSITE" id="PS50801"/>
    </source>
</evidence>
<evidence type="ECO:0000256" key="1">
    <source>
        <dbReference type="SAM" id="MobiDB-lite"/>
    </source>
</evidence>
<dbReference type="Pfam" id="PF13242">
    <property type="entry name" value="Hydrolase_like"/>
    <property type="match status" value="1"/>
</dbReference>
<comment type="caution">
    <text evidence="3">The sequence shown here is derived from an EMBL/GenBank/DDBJ whole genome shotgun (WGS) entry which is preliminary data.</text>
</comment>
<dbReference type="InterPro" id="IPR006357">
    <property type="entry name" value="HAD-SF_hydro_IIA"/>
</dbReference>
<dbReference type="NCBIfam" id="TIGR01460">
    <property type="entry name" value="HAD-SF-IIA"/>
    <property type="match status" value="1"/>
</dbReference>
<dbReference type="EMBL" id="BAAANY010000017">
    <property type="protein sequence ID" value="GAA1690369.1"/>
    <property type="molecule type" value="Genomic_DNA"/>
</dbReference>
<dbReference type="SUPFAM" id="SSF56784">
    <property type="entry name" value="HAD-like"/>
    <property type="match status" value="1"/>
</dbReference>
<dbReference type="Pfam" id="PF13344">
    <property type="entry name" value="Hydrolase_6"/>
    <property type="match status" value="1"/>
</dbReference>
<sequence>MSDLTGSAEPLSARYDVALLDLDGVVYLQESPVPHAADALAEARNRGMKLEFVTNNASRRPADVVALLEKVGVPADLDTVVTSAQAAASSLADRLGVGAEVLVVGTGALVADIAEVGLTPVREASEKTAAVVQGYGRDVGWAALAEAAVALGHGAIWVATNADSTLPSPRGPLPGNGALVAAVATAIGRQPDEIVGKPHPRLHAESIARSGAQRPLVVGDRLDTDIEGANNAGTDSLLVLSGVTTAADLLAAEPKRRPTYVATDVRGLLVAHPATATDGNTFTCAGWTVRAQDRLELSGTGDPLDALRALATAAWTTSTTTITPSDPSAESALTTLSLG</sequence>
<keyword evidence="4" id="KW-1185">Reference proteome</keyword>
<dbReference type="InterPro" id="IPR041065">
    <property type="entry name" value="GNAT-like"/>
</dbReference>
<evidence type="ECO:0000313" key="3">
    <source>
        <dbReference type="EMBL" id="GAA1690369.1"/>
    </source>
</evidence>
<name>A0ABN2HMK9_9ACTN</name>
<protein>
    <submittedName>
        <fullName evidence="3">HAD hydrolase-like protein</fullName>
    </submittedName>
</protein>
<dbReference type="Proteomes" id="UP001500618">
    <property type="component" value="Unassembled WGS sequence"/>
</dbReference>
<dbReference type="PANTHER" id="PTHR19288">
    <property type="entry name" value="4-NITROPHENYLPHOSPHATASE-RELATED"/>
    <property type="match status" value="1"/>
</dbReference>
<dbReference type="InterPro" id="IPR036412">
    <property type="entry name" value="HAD-like_sf"/>
</dbReference>
<dbReference type="Gene3D" id="3.40.50.1000">
    <property type="entry name" value="HAD superfamily/HAD-like"/>
    <property type="match status" value="2"/>
</dbReference>
<proteinExistence type="predicted"/>
<gene>
    <name evidence="3" type="ORF">GCM10009765_44840</name>
</gene>
<dbReference type="RefSeq" id="WP_344312335.1">
    <property type="nucleotide sequence ID" value="NZ_BAAANY010000017.1"/>
</dbReference>
<feature type="domain" description="STAS" evidence="2">
    <location>
        <begin position="1"/>
        <end position="91"/>
    </location>
</feature>
<feature type="region of interest" description="Disordered" evidence="1">
    <location>
        <begin position="319"/>
        <end position="339"/>
    </location>
</feature>
<accession>A0ABN2HMK9</accession>
<organism evidence="3 4">
    <name type="scientific">Fodinicola feengrottensis</name>
    <dbReference type="NCBI Taxonomy" id="435914"/>
    <lineage>
        <taxon>Bacteria</taxon>
        <taxon>Bacillati</taxon>
        <taxon>Actinomycetota</taxon>
        <taxon>Actinomycetes</taxon>
        <taxon>Mycobacteriales</taxon>
        <taxon>Fodinicola</taxon>
    </lineage>
</organism>